<keyword evidence="3" id="KW-1185">Reference proteome</keyword>
<dbReference type="RefSeq" id="WP_126556513.1">
    <property type="nucleotide sequence ID" value="NZ_BIFS01000002.1"/>
</dbReference>
<dbReference type="InterPro" id="IPR000387">
    <property type="entry name" value="Tyr_Pase_dom"/>
</dbReference>
<dbReference type="Gene3D" id="3.90.190.10">
    <property type="entry name" value="Protein tyrosine phosphatase superfamily"/>
    <property type="match status" value="1"/>
</dbReference>
<dbReference type="InterPro" id="IPR029021">
    <property type="entry name" value="Prot-tyrosine_phosphatase-like"/>
</dbReference>
<dbReference type="PROSITE" id="PS50056">
    <property type="entry name" value="TYR_PHOSPHATASE_2"/>
    <property type="match status" value="1"/>
</dbReference>
<dbReference type="EMBL" id="BIFS01000002">
    <property type="protein sequence ID" value="GCE23006.1"/>
    <property type="molecule type" value="Genomic_DNA"/>
</dbReference>
<protein>
    <recommendedName>
        <fullName evidence="1">Tyrosine specific protein phosphatases domain-containing protein</fullName>
    </recommendedName>
</protein>
<sequence length="168" mass="18965">MRAQLYSIRGLPAGQVSITARPRGGDWLVDEMKGLREAGVDVLVSLLTIDEVNNFELEEEETYCLAQGISYANFPIEDRSVPPFSKPTFTFLERLNTHLTQGQHIAIHCRQGLGRAILIAASLLILNGFTPERAFEELSKARGYVVPETEEQRRWVIAFYAQIKSQKK</sequence>
<dbReference type="PANTHER" id="PTHR23339">
    <property type="entry name" value="TYROSINE SPECIFIC PROTEIN PHOSPHATASE AND DUAL SPECIFICITY PROTEIN PHOSPHATASE"/>
    <property type="match status" value="1"/>
</dbReference>
<dbReference type="AlphaFoldDB" id="A0A402AV61"/>
<evidence type="ECO:0000313" key="2">
    <source>
        <dbReference type="EMBL" id="GCE23006.1"/>
    </source>
</evidence>
<dbReference type="OrthoDB" id="196319at2"/>
<dbReference type="SUPFAM" id="SSF52799">
    <property type="entry name" value="(Phosphotyrosine protein) phosphatases II"/>
    <property type="match status" value="1"/>
</dbReference>
<name>A0A402AV61_9CHLR</name>
<evidence type="ECO:0000259" key="1">
    <source>
        <dbReference type="PROSITE" id="PS50056"/>
    </source>
</evidence>
<gene>
    <name evidence="2" type="ORF">KDK_68060</name>
</gene>
<comment type="caution">
    <text evidence="2">The sequence shown here is derived from an EMBL/GenBank/DDBJ whole genome shotgun (WGS) entry which is preliminary data.</text>
</comment>
<organism evidence="2 3">
    <name type="scientific">Dictyobacter kobayashii</name>
    <dbReference type="NCBI Taxonomy" id="2014872"/>
    <lineage>
        <taxon>Bacteria</taxon>
        <taxon>Bacillati</taxon>
        <taxon>Chloroflexota</taxon>
        <taxon>Ktedonobacteria</taxon>
        <taxon>Ktedonobacterales</taxon>
        <taxon>Dictyobacteraceae</taxon>
        <taxon>Dictyobacter</taxon>
    </lineage>
</organism>
<dbReference type="InterPro" id="IPR050561">
    <property type="entry name" value="PTP"/>
</dbReference>
<evidence type="ECO:0000313" key="3">
    <source>
        <dbReference type="Proteomes" id="UP000287188"/>
    </source>
</evidence>
<dbReference type="Pfam" id="PF22785">
    <property type="entry name" value="Tc-R-P"/>
    <property type="match status" value="1"/>
</dbReference>
<dbReference type="Proteomes" id="UP000287188">
    <property type="component" value="Unassembled WGS sequence"/>
</dbReference>
<accession>A0A402AV61</accession>
<reference evidence="3" key="1">
    <citation type="submission" date="2018-12" db="EMBL/GenBank/DDBJ databases">
        <title>Tengunoibacter tsumagoiensis gen. nov., sp. nov., Dictyobacter kobayashii sp. nov., D. alpinus sp. nov., and D. joshuensis sp. nov. and description of Dictyobacteraceae fam. nov. within the order Ktedonobacterales isolated from Tengu-no-mugimeshi.</title>
        <authorList>
            <person name="Wang C.M."/>
            <person name="Zheng Y."/>
            <person name="Sakai Y."/>
            <person name="Toyoda A."/>
            <person name="Minakuchi Y."/>
            <person name="Abe K."/>
            <person name="Yokota A."/>
            <person name="Yabe S."/>
        </authorList>
    </citation>
    <scope>NUCLEOTIDE SEQUENCE [LARGE SCALE GENOMIC DNA]</scope>
    <source>
        <strain evidence="3">Uno11</strain>
    </source>
</reference>
<feature type="domain" description="Tyrosine specific protein phosphatases" evidence="1">
    <location>
        <begin position="89"/>
        <end position="153"/>
    </location>
</feature>
<proteinExistence type="predicted"/>